<dbReference type="PANTHER" id="PTHR43408">
    <property type="entry name" value="FMN REDUCTASE (NADPH)"/>
    <property type="match status" value="1"/>
</dbReference>
<proteinExistence type="inferred from homology"/>
<keyword evidence="7" id="KW-1185">Reference proteome</keyword>
<comment type="caution">
    <text evidence="6">The sequence shown here is derived from an EMBL/GenBank/DDBJ whole genome shotgun (WGS) entry which is preliminary data.</text>
</comment>
<dbReference type="InterPro" id="IPR029039">
    <property type="entry name" value="Flavoprotein-like_sf"/>
</dbReference>
<evidence type="ECO:0000256" key="1">
    <source>
        <dbReference type="ARBA" id="ARBA00005990"/>
    </source>
</evidence>
<evidence type="ECO:0000313" key="7">
    <source>
        <dbReference type="Proteomes" id="UP000390335"/>
    </source>
</evidence>
<name>A0ABQ0Z9W5_9HYPH</name>
<dbReference type="InterPro" id="IPR051814">
    <property type="entry name" value="NAD(P)H-dep_FMN_reductase"/>
</dbReference>
<protein>
    <recommendedName>
        <fullName evidence="5">NADPH-dependent FMN reductase-like domain-containing protein</fullName>
    </recommendedName>
</protein>
<evidence type="ECO:0000256" key="2">
    <source>
        <dbReference type="ARBA" id="ARBA00022630"/>
    </source>
</evidence>
<comment type="similarity">
    <text evidence="1">Belongs to the SsuE family.</text>
</comment>
<accession>A0ABQ0Z9W5</accession>
<reference evidence="6 7" key="1">
    <citation type="journal article" date="2020" name="Genome Biol. Evol.">
        <title>Rhizobium dioscoreae sp. nov., a plant growth-promoting bacterium isolated from yam (Dioscorea species).</title>
        <authorList>
            <person name="Ouyabe M."/>
            <person name="Tanaka N."/>
            <person name="Shiwa Y."/>
            <person name="Fujita N."/>
            <person name="Kikuno H."/>
            <person name="Babil P."/>
            <person name="Shiwachi H."/>
        </authorList>
    </citation>
    <scope>NUCLEOTIDE SEQUENCE [LARGE SCALE GENOMIC DNA]</scope>
    <source>
        <strain evidence="6 7">S-93</strain>
    </source>
</reference>
<dbReference type="Pfam" id="PF03358">
    <property type="entry name" value="FMN_red"/>
    <property type="match status" value="1"/>
</dbReference>
<keyword evidence="4" id="KW-0560">Oxidoreductase</keyword>
<feature type="domain" description="NADPH-dependent FMN reductase-like" evidence="5">
    <location>
        <begin position="14"/>
        <end position="89"/>
    </location>
</feature>
<evidence type="ECO:0000259" key="5">
    <source>
        <dbReference type="Pfam" id="PF03358"/>
    </source>
</evidence>
<dbReference type="Proteomes" id="UP000390335">
    <property type="component" value="Unassembled WGS sequence"/>
</dbReference>
<gene>
    <name evidence="6" type="ORF">RsS93_46730</name>
</gene>
<dbReference type="Gene3D" id="3.40.50.360">
    <property type="match status" value="1"/>
</dbReference>
<sequence>MSGHRSVLLFWRKELDDKAQHVIEEIVDADILIVGAPTYKGTYPGLFKHLIDLIAPHELKSKPILITATGGGDRHALMAEHQLRPLFGFFMPRAAGQRNRS</sequence>
<evidence type="ECO:0000313" key="6">
    <source>
        <dbReference type="EMBL" id="GES52059.1"/>
    </source>
</evidence>
<organism evidence="6 7">
    <name type="scientific">Rhizobium dioscoreae</name>
    <dbReference type="NCBI Taxonomy" id="2653122"/>
    <lineage>
        <taxon>Bacteria</taxon>
        <taxon>Pseudomonadati</taxon>
        <taxon>Pseudomonadota</taxon>
        <taxon>Alphaproteobacteria</taxon>
        <taxon>Hyphomicrobiales</taxon>
        <taxon>Rhizobiaceae</taxon>
        <taxon>Rhizobium/Agrobacterium group</taxon>
        <taxon>Rhizobium</taxon>
    </lineage>
</organism>
<evidence type="ECO:0000256" key="3">
    <source>
        <dbReference type="ARBA" id="ARBA00022643"/>
    </source>
</evidence>
<dbReference type="EMBL" id="BLAJ01000006">
    <property type="protein sequence ID" value="GES52059.1"/>
    <property type="molecule type" value="Genomic_DNA"/>
</dbReference>
<evidence type="ECO:0000256" key="4">
    <source>
        <dbReference type="ARBA" id="ARBA00023002"/>
    </source>
</evidence>
<keyword evidence="2" id="KW-0285">Flavoprotein</keyword>
<dbReference type="SUPFAM" id="SSF52218">
    <property type="entry name" value="Flavoproteins"/>
    <property type="match status" value="1"/>
</dbReference>
<dbReference type="PANTHER" id="PTHR43408:SF2">
    <property type="entry name" value="FMN REDUCTASE (NADPH)"/>
    <property type="match status" value="1"/>
</dbReference>
<dbReference type="InterPro" id="IPR005025">
    <property type="entry name" value="FMN_Rdtase-like_dom"/>
</dbReference>
<keyword evidence="3" id="KW-0288">FMN</keyword>